<dbReference type="SUPFAM" id="SSF52129">
    <property type="entry name" value="Caspase-like"/>
    <property type="match status" value="1"/>
</dbReference>
<sequence>MIMLLGLVGLGLGLSQPAEARKVALIIGNSDYEFASPLTNPKNDVALIAASAAEANFDDVVVVENLGITEFETALRDFRKIADGAEVAMVYFAGHGIEGKGQNWLIPVDAKLNSDRDLPFEAIELSLITDTMAGAQVRMIVLDACRNSPFGQKWQSGTRAVNRGLASVEADDVIVIYAAAPGQTASDGHGVNSPFAQSLAKRLPEQDLPLQLLGGSVRDDVLVATDGDQRPFVSASVTGTPIYLVPRSAGGGQGAPIQYVVENVVITCVKQTETFGEDEIYLIINNGQRLPEENGSKYDIGKGEQWSLAQSFSSTAPISITIMEDDPIGDHDRIGIVETGTAVGSYTKTFTYDRGEYTVSYDVRLAS</sequence>
<dbReference type="InterPro" id="IPR001309">
    <property type="entry name" value="Pept_C14_p20"/>
</dbReference>
<dbReference type="InterPro" id="IPR029030">
    <property type="entry name" value="Caspase-like_dom_sf"/>
</dbReference>
<dbReference type="InterPro" id="IPR011600">
    <property type="entry name" value="Pept_C14_caspase"/>
</dbReference>
<dbReference type="AlphaFoldDB" id="A0A6I4SMZ2"/>
<dbReference type="PANTHER" id="PTHR22576:SF37">
    <property type="entry name" value="MUCOSA-ASSOCIATED LYMPHOID TISSUE LYMPHOMA TRANSLOCATION PROTEIN 1"/>
    <property type="match status" value="1"/>
</dbReference>
<comment type="caution">
    <text evidence="2">The sequence shown here is derived from an EMBL/GenBank/DDBJ whole genome shotgun (WGS) entry which is preliminary data.</text>
</comment>
<evidence type="ECO:0000313" key="3">
    <source>
        <dbReference type="Proteomes" id="UP000468943"/>
    </source>
</evidence>
<keyword evidence="3" id="KW-1185">Reference proteome</keyword>
<name>A0A6I4SMZ2_9SPHN</name>
<dbReference type="GO" id="GO:0006508">
    <property type="term" value="P:proteolysis"/>
    <property type="evidence" value="ECO:0007669"/>
    <property type="project" value="InterPro"/>
</dbReference>
<feature type="domain" description="Caspase family p20" evidence="1">
    <location>
        <begin position="20"/>
        <end position="99"/>
    </location>
</feature>
<evidence type="ECO:0000313" key="2">
    <source>
        <dbReference type="EMBL" id="MXO56500.1"/>
    </source>
</evidence>
<organism evidence="2 3">
    <name type="scientific">Pontixanthobacter gangjinensis</name>
    <dbReference type="NCBI Taxonomy" id="1028742"/>
    <lineage>
        <taxon>Bacteria</taxon>
        <taxon>Pseudomonadati</taxon>
        <taxon>Pseudomonadota</taxon>
        <taxon>Alphaproteobacteria</taxon>
        <taxon>Sphingomonadales</taxon>
        <taxon>Erythrobacteraceae</taxon>
        <taxon>Pontixanthobacter</taxon>
    </lineage>
</organism>
<reference evidence="2 3" key="1">
    <citation type="submission" date="2019-12" db="EMBL/GenBank/DDBJ databases">
        <title>Genomic-based taxomic classification of the family Erythrobacteraceae.</title>
        <authorList>
            <person name="Xu L."/>
        </authorList>
    </citation>
    <scope>NUCLEOTIDE SEQUENCE [LARGE SCALE GENOMIC DNA]</scope>
    <source>
        <strain evidence="2 3">JCM 17802</strain>
    </source>
</reference>
<gene>
    <name evidence="2" type="ORF">GRI36_06360</name>
</gene>
<dbReference type="PROSITE" id="PS50208">
    <property type="entry name" value="CASPASE_P20"/>
    <property type="match status" value="1"/>
</dbReference>
<dbReference type="RefSeq" id="WP_160597694.1">
    <property type="nucleotide sequence ID" value="NZ_WTYS01000001.1"/>
</dbReference>
<evidence type="ECO:0000259" key="1">
    <source>
        <dbReference type="PROSITE" id="PS50208"/>
    </source>
</evidence>
<protein>
    <recommendedName>
        <fullName evidence="1">Caspase family p20 domain-containing protein</fullName>
    </recommendedName>
</protein>
<dbReference type="InterPro" id="IPR052039">
    <property type="entry name" value="Caspase-related_regulators"/>
</dbReference>
<dbReference type="Proteomes" id="UP000468943">
    <property type="component" value="Unassembled WGS sequence"/>
</dbReference>
<dbReference type="PANTHER" id="PTHR22576">
    <property type="entry name" value="MUCOSA ASSOCIATED LYMPHOID TISSUE LYMPHOMA TRANSLOCATION PROTEIN 1/PARACASPASE"/>
    <property type="match status" value="1"/>
</dbReference>
<accession>A0A6I4SMZ2</accession>
<dbReference type="EMBL" id="WTYS01000001">
    <property type="protein sequence ID" value="MXO56500.1"/>
    <property type="molecule type" value="Genomic_DNA"/>
</dbReference>
<proteinExistence type="predicted"/>
<dbReference type="Pfam" id="PF00656">
    <property type="entry name" value="Peptidase_C14"/>
    <property type="match status" value="1"/>
</dbReference>
<dbReference type="Gene3D" id="3.40.50.1460">
    <property type="match status" value="1"/>
</dbReference>
<dbReference type="OrthoDB" id="7397152at2"/>
<dbReference type="GO" id="GO:0004197">
    <property type="term" value="F:cysteine-type endopeptidase activity"/>
    <property type="evidence" value="ECO:0007669"/>
    <property type="project" value="InterPro"/>
</dbReference>